<dbReference type="Gene3D" id="2.60.40.150">
    <property type="entry name" value="C2 domain"/>
    <property type="match status" value="2"/>
</dbReference>
<dbReference type="GO" id="GO:0043491">
    <property type="term" value="P:phosphatidylinositol 3-kinase/protein kinase B signal transduction"/>
    <property type="evidence" value="ECO:0007669"/>
    <property type="project" value="TreeGrafter"/>
</dbReference>
<protein>
    <recommendedName>
        <fullName evidence="2">phosphatidylinositol 3-kinase</fullName>
        <ecNumber evidence="2">2.7.1.137</ecNumber>
    </recommendedName>
</protein>
<feature type="compositionally biased region" description="Basic and acidic residues" evidence="8">
    <location>
        <begin position="381"/>
        <end position="390"/>
    </location>
</feature>
<evidence type="ECO:0000256" key="7">
    <source>
        <dbReference type="PROSITE-ProRule" id="PRU00880"/>
    </source>
</evidence>
<comment type="catalytic activity">
    <reaction evidence="1">
        <text>a 1,2-diacyl-sn-glycero-3-phospho-(1D-myo-inositol) + ATP = a 1,2-diacyl-sn-glycero-3-phospho-(1D-myo-inositol-3-phosphate) + ADP + H(+)</text>
        <dbReference type="Rhea" id="RHEA:12709"/>
        <dbReference type="ChEBI" id="CHEBI:15378"/>
        <dbReference type="ChEBI" id="CHEBI:30616"/>
        <dbReference type="ChEBI" id="CHEBI:57880"/>
        <dbReference type="ChEBI" id="CHEBI:58088"/>
        <dbReference type="ChEBI" id="CHEBI:456216"/>
        <dbReference type="EC" id="2.7.1.137"/>
    </reaction>
</comment>
<dbReference type="GO" id="GO:0035005">
    <property type="term" value="F:1-phosphatidylinositol-4-phosphate 3-kinase activity"/>
    <property type="evidence" value="ECO:0007669"/>
    <property type="project" value="TreeGrafter"/>
</dbReference>
<dbReference type="PROSITE" id="PS00915">
    <property type="entry name" value="PI3_4_KINASE_1"/>
    <property type="match status" value="1"/>
</dbReference>
<dbReference type="Pfam" id="PF00792">
    <property type="entry name" value="PI3K_C2"/>
    <property type="match status" value="1"/>
</dbReference>
<feature type="compositionally biased region" description="Low complexity" evidence="8">
    <location>
        <begin position="42"/>
        <end position="112"/>
    </location>
</feature>
<feature type="domain" description="PI3K-RBD" evidence="11">
    <location>
        <begin position="225"/>
        <end position="314"/>
    </location>
</feature>
<dbReference type="Proteomes" id="UP000816034">
    <property type="component" value="Unassembled WGS sequence"/>
</dbReference>
<dbReference type="EC" id="2.7.1.137" evidence="2"/>
<feature type="compositionally biased region" description="Low complexity" evidence="8">
    <location>
        <begin position="423"/>
        <end position="442"/>
    </location>
</feature>
<dbReference type="Pfam" id="PF00454">
    <property type="entry name" value="PI3_PI4_kinase"/>
    <property type="match status" value="1"/>
</dbReference>
<dbReference type="PROSITE" id="PS51545">
    <property type="entry name" value="PIK_HELICAL"/>
    <property type="match status" value="1"/>
</dbReference>
<dbReference type="GO" id="GO:0005524">
    <property type="term" value="F:ATP binding"/>
    <property type="evidence" value="ECO:0007669"/>
    <property type="project" value="UniProtKB-KW"/>
</dbReference>
<dbReference type="PROSITE" id="PS50290">
    <property type="entry name" value="PI3_4_KINASE_3"/>
    <property type="match status" value="1"/>
</dbReference>
<evidence type="ECO:0000256" key="2">
    <source>
        <dbReference type="ARBA" id="ARBA00012073"/>
    </source>
</evidence>
<dbReference type="RefSeq" id="XP_044548758.1">
    <property type="nucleotide sequence ID" value="XM_044694053.1"/>
</dbReference>
<sequence>MKGLSFFTRGNKKNKGDQKGKEGGEDGGSSSPSGLSPGGSNSGATSNTNNNGSLSSRSGSTFSGASTSSSNNDSTLYSNNNSSSSSNTSTNPSSSVGTSSPISTNNNNNDSTILDNIPAVAVKTLIANTLQAIHEVCELHGEYLTISIDDEQFKQKLSSLPKSEIRKHIDLLIGKRDVWSSESEEVFAFRYNIRKAHQMSENKSIERGDLLPPVYLTSDTSFDPNIKFYCKVNLVGDNFQRMVDCEPFMSADDFADFFINKINKSHLLNRKKEDWIFKATGTSEYIYGNQRMIDFEVIRRCLKRGITRVQLNLMDKETVLRELDPYDMNLKTTDYDFEYKRTHRYSVQDHARFRKFQKDIHNRKHMYLHYSKFCGEENPYKSSMHDHDDDPNAVTGTSGSNASGSSVDEDVDISWIRKVDEQSNSSTNSTSTSSLTHDSLTLNNNNNSTESLIKQQKAITLWDLHRPFRIKIMGIDNILNADNIMKYGASGLEREAIEGDRLIYVTAQIFLGGMPLSNCRATRCVLFSGNKSTCPRFNQYITFPELFISELPREAKICLSVYSKPYSQNDPHLIIPTNRSPTIQDLVKICNYCTIRKGAVSENAVNNINNSSSATISSSSGGSSAITIVNNSPQSTSVPPGSNIQVLGTSPSVSNPNDTNGIAVDDEEVMDHEHLTSVEGKKSKGDKNAMNALAIGGLNFQLFNFCGTLKQGAYALKLYTNKEARPIMTSGECKLSSIGISFSLDEYLLPVVYPDDEDSFSSCVQTDQTNTSFNNTLQELKERKENLSRSLSSATPGAFDNNGSLSARNKSLTQSPLSMSSSLSGSASTTSSFSYTSQPQTTKPIAPNKLKVKHLPEHLTRRFEEYVAKKNSEILLSPEIIEKTIEKILHYDPLKTLNTEERWLCFTNRDKLYKNPKALSKFLLSVPWKYPEARLIAKEYLAKWSVMEPIDALELLDHNFGASFIREYSISRLNQLSDQQLCNFLLQLVQVLKFESYHDSALARFLLQRGLRSPNIIGHILFWHLKAEMYVPSICERHGLILEEYLRNCGSHRVALLQQSGVLNQLNIIAEGVKQIKDKEECKEYVRTCLGELKHPPKFKLPLSPRMEVKGIEIDRCRVMSSKKKPLWLVFQNADQTGEPIQVMFKAGDDLRQDLLTLQILSIMDQLWKKKSLDLHMNPYGCICTGDQQGFIELVIDSDTVANITAGDNAGIGAALNAFSSGPLEEWLIKNNGGDKSSKEYEKAVQNFTYSCAGYCAATYVLGIGDRHNDNIMLTRKGDLFHIDFGHFLGNYKKFKGVYKRETTPFVFSAMYAKVMKSYDQGFNTSYFSQFEELGAKAYNILRENGHMLMNLFLLMLATGIPELQSVSDIKFLRKRLILDETDEVAEKHFREKIDEALGNTRSKLMDFVHIAKHK</sequence>
<feature type="compositionally biased region" description="Basic and acidic residues" evidence="8">
    <location>
        <begin position="671"/>
        <end position="684"/>
    </location>
</feature>
<dbReference type="FunFam" id="1.10.1070.11:FF:000001">
    <property type="entry name" value="Phosphatidylinositol 4,5-bisphosphate 3-kinase catalytic subunit"/>
    <property type="match status" value="1"/>
</dbReference>
<dbReference type="SUPFAM" id="SSF49562">
    <property type="entry name" value="C2 domain (Calcium/lipid-binding domain, CaLB)"/>
    <property type="match status" value="1"/>
</dbReference>
<keyword evidence="4" id="KW-0547">Nucleotide-binding</keyword>
<dbReference type="InterPro" id="IPR035448">
    <property type="entry name" value="PI3Kc"/>
</dbReference>
<feature type="region of interest" description="Disordered" evidence="8">
    <location>
        <begin position="1"/>
        <end position="112"/>
    </location>
</feature>
<accession>A0AA88GQ27</accession>
<feature type="compositionally biased region" description="Polar residues" evidence="8">
    <location>
        <begin position="788"/>
        <end position="810"/>
    </location>
</feature>
<dbReference type="GO" id="GO:0050920">
    <property type="term" value="P:regulation of chemotaxis"/>
    <property type="evidence" value="ECO:0007669"/>
    <property type="project" value="UniProtKB-ARBA"/>
</dbReference>
<dbReference type="SUPFAM" id="SSF56112">
    <property type="entry name" value="Protein kinase-like (PK-like)"/>
    <property type="match status" value="1"/>
</dbReference>
<gene>
    <name evidence="13" type="ORF">C9374_004416</name>
</gene>
<dbReference type="EMBL" id="PYSW02000021">
    <property type="protein sequence ID" value="KAG2383079.1"/>
    <property type="molecule type" value="Genomic_DNA"/>
</dbReference>
<dbReference type="InterPro" id="IPR042236">
    <property type="entry name" value="PI3K_accessory_sf"/>
</dbReference>
<evidence type="ECO:0000256" key="4">
    <source>
        <dbReference type="ARBA" id="ARBA00022741"/>
    </source>
</evidence>
<evidence type="ECO:0000259" key="12">
    <source>
        <dbReference type="PROSITE" id="PS51547"/>
    </source>
</evidence>
<dbReference type="Gene3D" id="1.10.1070.11">
    <property type="entry name" value="Phosphatidylinositol 3-/4-kinase, catalytic domain"/>
    <property type="match status" value="1"/>
</dbReference>
<dbReference type="InterPro" id="IPR018936">
    <property type="entry name" value="PI3/4_kinase_CS"/>
</dbReference>
<comment type="caution">
    <text evidence="13">The sequence shown here is derived from an EMBL/GenBank/DDBJ whole genome shotgun (WGS) entry which is preliminary data.</text>
</comment>
<dbReference type="SUPFAM" id="SSF48371">
    <property type="entry name" value="ARM repeat"/>
    <property type="match status" value="1"/>
</dbReference>
<organism evidence="13 14">
    <name type="scientific">Naegleria lovaniensis</name>
    <name type="common">Amoeba</name>
    <dbReference type="NCBI Taxonomy" id="51637"/>
    <lineage>
        <taxon>Eukaryota</taxon>
        <taxon>Discoba</taxon>
        <taxon>Heterolobosea</taxon>
        <taxon>Tetramitia</taxon>
        <taxon>Eutetramitia</taxon>
        <taxon>Vahlkampfiidae</taxon>
        <taxon>Naegleria</taxon>
    </lineage>
</organism>
<dbReference type="SMART" id="SM00142">
    <property type="entry name" value="PI3K_C2"/>
    <property type="match status" value="1"/>
</dbReference>
<feature type="region of interest" description="Disordered" evidence="8">
    <location>
        <begin position="784"/>
        <end position="825"/>
    </location>
</feature>
<feature type="domain" description="PI3K/PI4K catalytic" evidence="9">
    <location>
        <begin position="1113"/>
        <end position="1402"/>
    </location>
</feature>
<name>A0AA88GQ27_NAELO</name>
<dbReference type="Gene3D" id="1.25.40.70">
    <property type="entry name" value="Phosphatidylinositol 3-kinase, accessory domain (PIK)"/>
    <property type="match status" value="1"/>
</dbReference>
<dbReference type="Pfam" id="PF00794">
    <property type="entry name" value="PI3K_rbd"/>
    <property type="match status" value="1"/>
</dbReference>
<dbReference type="SMART" id="SM00145">
    <property type="entry name" value="PI3Ka"/>
    <property type="match status" value="1"/>
</dbReference>
<dbReference type="PROSITE" id="PS51546">
    <property type="entry name" value="PI3K_RBD"/>
    <property type="match status" value="1"/>
</dbReference>
<dbReference type="GeneID" id="68096871"/>
<dbReference type="InterPro" id="IPR016024">
    <property type="entry name" value="ARM-type_fold"/>
</dbReference>
<dbReference type="GO" id="GO:0016303">
    <property type="term" value="F:1-phosphatidylinositol-3-kinase activity"/>
    <property type="evidence" value="ECO:0007669"/>
    <property type="project" value="UniProtKB-EC"/>
</dbReference>
<dbReference type="GO" id="GO:0005886">
    <property type="term" value="C:plasma membrane"/>
    <property type="evidence" value="ECO:0007669"/>
    <property type="project" value="TreeGrafter"/>
</dbReference>
<comment type="similarity">
    <text evidence="7">Belongs to the PI3/PI4-kinase family.</text>
</comment>
<dbReference type="PROSITE" id="PS51547">
    <property type="entry name" value="C2_PI3K"/>
    <property type="match status" value="1"/>
</dbReference>
<dbReference type="InterPro" id="IPR035892">
    <property type="entry name" value="C2_domain_sf"/>
</dbReference>
<feature type="compositionally biased region" description="Low complexity" evidence="8">
    <location>
        <begin position="811"/>
        <end position="825"/>
    </location>
</feature>
<evidence type="ECO:0000256" key="8">
    <source>
        <dbReference type="SAM" id="MobiDB-lite"/>
    </source>
</evidence>
<dbReference type="InterPro" id="IPR000341">
    <property type="entry name" value="PI3K_Ras-bd_dom"/>
</dbReference>
<dbReference type="InterPro" id="IPR002420">
    <property type="entry name" value="PI3K-type_C2_dom"/>
</dbReference>
<dbReference type="GO" id="GO:0032060">
    <property type="term" value="P:bleb assembly"/>
    <property type="evidence" value="ECO:0007669"/>
    <property type="project" value="UniProtKB-ARBA"/>
</dbReference>
<dbReference type="InterPro" id="IPR000403">
    <property type="entry name" value="PI3/4_kinase_cat_dom"/>
</dbReference>
<dbReference type="Gene3D" id="3.30.1010.10">
    <property type="entry name" value="Phosphatidylinositol 3-kinase Catalytic Subunit, Chain A, domain 4"/>
    <property type="match status" value="1"/>
</dbReference>
<dbReference type="InterPro" id="IPR001263">
    <property type="entry name" value="PI3K_accessory_dom"/>
</dbReference>
<dbReference type="InterPro" id="IPR036940">
    <property type="entry name" value="PI3/4_kinase_cat_sf"/>
</dbReference>
<dbReference type="SMART" id="SM00146">
    <property type="entry name" value="PI3Kc"/>
    <property type="match status" value="1"/>
</dbReference>
<feature type="region of interest" description="Disordered" evidence="8">
    <location>
        <begin position="381"/>
        <end position="442"/>
    </location>
</feature>
<dbReference type="SUPFAM" id="SSF54236">
    <property type="entry name" value="Ubiquitin-like"/>
    <property type="match status" value="1"/>
</dbReference>
<evidence type="ECO:0000256" key="5">
    <source>
        <dbReference type="ARBA" id="ARBA00022777"/>
    </source>
</evidence>
<evidence type="ECO:0000259" key="11">
    <source>
        <dbReference type="PROSITE" id="PS51546"/>
    </source>
</evidence>
<keyword evidence="5" id="KW-0418">Kinase</keyword>
<feature type="compositionally biased region" description="Low complexity" evidence="8">
    <location>
        <begin position="393"/>
        <end position="406"/>
    </location>
</feature>
<evidence type="ECO:0000259" key="10">
    <source>
        <dbReference type="PROSITE" id="PS51545"/>
    </source>
</evidence>
<keyword evidence="14" id="KW-1185">Reference proteome</keyword>
<feature type="domain" description="C2 PI3K-type" evidence="12">
    <location>
        <begin position="464"/>
        <end position="754"/>
    </location>
</feature>
<feature type="compositionally biased region" description="Basic and acidic residues" evidence="8">
    <location>
        <begin position="14"/>
        <end position="24"/>
    </location>
</feature>
<dbReference type="Pfam" id="PF00613">
    <property type="entry name" value="PI3Ka"/>
    <property type="match status" value="1"/>
</dbReference>
<feature type="domain" description="PIK helical" evidence="10">
    <location>
        <begin position="871"/>
        <end position="1048"/>
    </location>
</feature>
<evidence type="ECO:0000313" key="14">
    <source>
        <dbReference type="Proteomes" id="UP000816034"/>
    </source>
</evidence>
<dbReference type="GO" id="GO:0016477">
    <property type="term" value="P:cell migration"/>
    <property type="evidence" value="ECO:0007669"/>
    <property type="project" value="TreeGrafter"/>
</dbReference>
<feature type="compositionally biased region" description="Polar residues" evidence="8">
    <location>
        <begin position="629"/>
        <end position="660"/>
    </location>
</feature>
<evidence type="ECO:0000313" key="13">
    <source>
        <dbReference type="EMBL" id="KAG2383079.1"/>
    </source>
</evidence>
<dbReference type="FunFam" id="3.30.1010.10:FF:000008">
    <property type="entry name" value="Phosphatidylinositol 4,5-bisphosphate 3-kinase catalytic subunit gamma"/>
    <property type="match status" value="1"/>
</dbReference>
<keyword evidence="6" id="KW-0067">ATP-binding</keyword>
<dbReference type="GO" id="GO:0005942">
    <property type="term" value="C:phosphatidylinositol 3-kinase complex"/>
    <property type="evidence" value="ECO:0007669"/>
    <property type="project" value="TreeGrafter"/>
</dbReference>
<evidence type="ECO:0000256" key="3">
    <source>
        <dbReference type="ARBA" id="ARBA00022679"/>
    </source>
</evidence>
<dbReference type="InterPro" id="IPR029071">
    <property type="entry name" value="Ubiquitin-like_domsf"/>
</dbReference>
<feature type="region of interest" description="Disordered" evidence="8">
    <location>
        <begin position="627"/>
        <end position="684"/>
    </location>
</feature>
<dbReference type="GO" id="GO:0048015">
    <property type="term" value="P:phosphatidylinositol-mediated signaling"/>
    <property type="evidence" value="ECO:0007669"/>
    <property type="project" value="TreeGrafter"/>
</dbReference>
<dbReference type="InterPro" id="IPR011009">
    <property type="entry name" value="Kinase-like_dom_sf"/>
</dbReference>
<dbReference type="Gene3D" id="3.10.20.90">
    <property type="entry name" value="Phosphatidylinositol 3-kinase Catalytic Subunit, Chain A, domain 1"/>
    <property type="match status" value="1"/>
</dbReference>
<dbReference type="PANTHER" id="PTHR10048:SF14">
    <property type="entry name" value="LD28067P"/>
    <property type="match status" value="1"/>
</dbReference>
<reference evidence="13 14" key="1">
    <citation type="journal article" date="2018" name="BMC Genomics">
        <title>The genome of Naegleria lovaniensis, the basis for a comparative approach to unravel pathogenicity factors of the human pathogenic amoeba N. fowleri.</title>
        <authorList>
            <person name="Liechti N."/>
            <person name="Schurch N."/>
            <person name="Bruggmann R."/>
            <person name="Wittwer M."/>
        </authorList>
    </citation>
    <scope>NUCLEOTIDE SEQUENCE [LARGE SCALE GENOMIC DNA]</scope>
    <source>
        <strain evidence="13 14">ATCC 30569</strain>
    </source>
</reference>
<dbReference type="InterPro" id="IPR015433">
    <property type="entry name" value="PI3/4_kinase"/>
</dbReference>
<keyword evidence="3" id="KW-0808">Transferase</keyword>
<evidence type="ECO:0000256" key="6">
    <source>
        <dbReference type="ARBA" id="ARBA00022840"/>
    </source>
</evidence>
<dbReference type="PANTHER" id="PTHR10048">
    <property type="entry name" value="PHOSPHATIDYLINOSITOL KINASE"/>
    <property type="match status" value="1"/>
</dbReference>
<dbReference type="GO" id="GO:0005737">
    <property type="term" value="C:cytoplasm"/>
    <property type="evidence" value="ECO:0007669"/>
    <property type="project" value="TreeGrafter"/>
</dbReference>
<dbReference type="CDD" id="cd00891">
    <property type="entry name" value="PI3Kc"/>
    <property type="match status" value="1"/>
</dbReference>
<evidence type="ECO:0000259" key="9">
    <source>
        <dbReference type="PROSITE" id="PS50290"/>
    </source>
</evidence>
<proteinExistence type="inferred from homology"/>
<evidence type="ECO:0000256" key="1">
    <source>
        <dbReference type="ARBA" id="ARBA00001498"/>
    </source>
</evidence>